<dbReference type="RefSeq" id="XP_004829878.1">
    <property type="nucleotide sequence ID" value="XM_004829821.1"/>
</dbReference>
<reference evidence="2 3" key="1">
    <citation type="journal article" date="2012" name="BMC Genomics">
        <title>Comparative genomic analysis and phylogenetic position of Theileria equi.</title>
        <authorList>
            <person name="Kappmeyer L.S."/>
            <person name="Thiagarajan M."/>
            <person name="Herndon D.R."/>
            <person name="Ramsay J.D."/>
            <person name="Caler E."/>
            <person name="Djikeng A."/>
            <person name="Gillespie J.J."/>
            <person name="Lau A.O."/>
            <person name="Roalson E.H."/>
            <person name="Silva J.C."/>
            <person name="Silva M.G."/>
            <person name="Suarez C.E."/>
            <person name="Ueti M.W."/>
            <person name="Nene V.M."/>
            <person name="Mealey R.H."/>
            <person name="Knowles D.P."/>
            <person name="Brayton K.A."/>
        </authorList>
    </citation>
    <scope>NUCLEOTIDE SEQUENCE [LARGE SCALE GENOMIC DNA]</scope>
    <source>
        <strain evidence="2 3">WA</strain>
    </source>
</reference>
<dbReference type="KEGG" id="beq:BEWA_030650"/>
<dbReference type="VEuPathDB" id="PiroplasmaDB:BEWA_030650"/>
<dbReference type="EMBL" id="CP001669">
    <property type="protein sequence ID" value="AFZ80212.1"/>
    <property type="molecule type" value="Genomic_DNA"/>
</dbReference>
<dbReference type="AlphaFoldDB" id="L0AXA3"/>
<keyword evidence="1" id="KW-0732">Signal</keyword>
<name>L0AXA3_THEEQ</name>
<evidence type="ECO:0000256" key="1">
    <source>
        <dbReference type="SAM" id="SignalP"/>
    </source>
</evidence>
<dbReference type="Proteomes" id="UP000031512">
    <property type="component" value="Chromosome 1"/>
</dbReference>
<keyword evidence="3" id="KW-1185">Reference proteome</keyword>
<dbReference type="PROSITE" id="PS51257">
    <property type="entry name" value="PROKAR_LIPOPROTEIN"/>
    <property type="match status" value="1"/>
</dbReference>
<protein>
    <submittedName>
        <fullName evidence="2">Signal peptide-containing protein</fullName>
    </submittedName>
</protein>
<organism evidence="2 3">
    <name type="scientific">Theileria equi strain WA</name>
    <dbReference type="NCBI Taxonomy" id="1537102"/>
    <lineage>
        <taxon>Eukaryota</taxon>
        <taxon>Sar</taxon>
        <taxon>Alveolata</taxon>
        <taxon>Apicomplexa</taxon>
        <taxon>Aconoidasida</taxon>
        <taxon>Piroplasmida</taxon>
        <taxon>Theileriidae</taxon>
        <taxon>Theileria</taxon>
    </lineage>
</organism>
<proteinExistence type="predicted"/>
<gene>
    <name evidence="2" type="ORF">BEWA_030650</name>
</gene>
<sequence>MKLLSTAVVALGVACASCADGELDFGTLGSPVPVDAPPAGGLDPFAGVDFGTLGSPVPVDAPAVGGAAPDVLALPESKLALVEDEDLVVGLKPVVLDLLKSGHEHVVVESVNYGRRQYFSFTPEPGFFLKEVLFEGHFWKRRPGQDVTSLVVSYDGDKLEHAHFFFADGTSWVKTFGVQVEVDNTDIDNMVEKHLAAGATALRGAAKPAVVALGVACASCADGELDFGTLGSPV</sequence>
<feature type="chain" id="PRO_5003939878" evidence="1">
    <location>
        <begin position="22"/>
        <end position="234"/>
    </location>
</feature>
<feature type="signal peptide" evidence="1">
    <location>
        <begin position="1"/>
        <end position="21"/>
    </location>
</feature>
<accession>L0AXA3</accession>
<dbReference type="GeneID" id="15807021"/>
<evidence type="ECO:0000313" key="2">
    <source>
        <dbReference type="EMBL" id="AFZ80212.1"/>
    </source>
</evidence>
<evidence type="ECO:0000313" key="3">
    <source>
        <dbReference type="Proteomes" id="UP000031512"/>
    </source>
</evidence>